<evidence type="ECO:0000313" key="3">
    <source>
        <dbReference type="EMBL" id="EFJ33047.1"/>
    </source>
</evidence>
<dbReference type="InterPro" id="IPR002885">
    <property type="entry name" value="PPR_rpt"/>
</dbReference>
<dbReference type="InParanoid" id="D8R440"/>
<dbReference type="Proteomes" id="UP000001514">
    <property type="component" value="Unassembled WGS sequence"/>
</dbReference>
<evidence type="ECO:0008006" key="5">
    <source>
        <dbReference type="Google" id="ProtNLM"/>
    </source>
</evidence>
<accession>D8R440</accession>
<dbReference type="PANTHER" id="PTHR47926:SF533">
    <property type="entry name" value="DYW DOMAIN-CONTAINING PROTEIN"/>
    <property type="match status" value="1"/>
</dbReference>
<reference evidence="3 4" key="1">
    <citation type="journal article" date="2011" name="Science">
        <title>The Selaginella genome identifies genetic changes associated with the evolution of vascular plants.</title>
        <authorList>
            <person name="Banks J.A."/>
            <person name="Nishiyama T."/>
            <person name="Hasebe M."/>
            <person name="Bowman J.L."/>
            <person name="Gribskov M."/>
            <person name="dePamphilis C."/>
            <person name="Albert V.A."/>
            <person name="Aono N."/>
            <person name="Aoyama T."/>
            <person name="Ambrose B.A."/>
            <person name="Ashton N.W."/>
            <person name="Axtell M.J."/>
            <person name="Barker E."/>
            <person name="Barker M.S."/>
            <person name="Bennetzen J.L."/>
            <person name="Bonawitz N.D."/>
            <person name="Chapple C."/>
            <person name="Cheng C."/>
            <person name="Correa L.G."/>
            <person name="Dacre M."/>
            <person name="DeBarry J."/>
            <person name="Dreyer I."/>
            <person name="Elias M."/>
            <person name="Engstrom E.M."/>
            <person name="Estelle M."/>
            <person name="Feng L."/>
            <person name="Finet C."/>
            <person name="Floyd S.K."/>
            <person name="Frommer W.B."/>
            <person name="Fujita T."/>
            <person name="Gramzow L."/>
            <person name="Gutensohn M."/>
            <person name="Harholt J."/>
            <person name="Hattori M."/>
            <person name="Heyl A."/>
            <person name="Hirai T."/>
            <person name="Hiwatashi Y."/>
            <person name="Ishikawa M."/>
            <person name="Iwata M."/>
            <person name="Karol K.G."/>
            <person name="Koehler B."/>
            <person name="Kolukisaoglu U."/>
            <person name="Kubo M."/>
            <person name="Kurata T."/>
            <person name="Lalonde S."/>
            <person name="Li K."/>
            <person name="Li Y."/>
            <person name="Litt A."/>
            <person name="Lyons E."/>
            <person name="Manning G."/>
            <person name="Maruyama T."/>
            <person name="Michael T.P."/>
            <person name="Mikami K."/>
            <person name="Miyazaki S."/>
            <person name="Morinaga S."/>
            <person name="Murata T."/>
            <person name="Mueller-Roeber B."/>
            <person name="Nelson D.R."/>
            <person name="Obara M."/>
            <person name="Oguri Y."/>
            <person name="Olmstead R.G."/>
            <person name="Onodera N."/>
            <person name="Petersen B.L."/>
            <person name="Pils B."/>
            <person name="Prigge M."/>
            <person name="Rensing S.A."/>
            <person name="Riano-Pachon D.M."/>
            <person name="Roberts A.W."/>
            <person name="Sato Y."/>
            <person name="Scheller H.V."/>
            <person name="Schulz B."/>
            <person name="Schulz C."/>
            <person name="Shakirov E.V."/>
            <person name="Shibagaki N."/>
            <person name="Shinohara N."/>
            <person name="Shippen D.E."/>
            <person name="Soerensen I."/>
            <person name="Sotooka R."/>
            <person name="Sugimoto N."/>
            <person name="Sugita M."/>
            <person name="Sumikawa N."/>
            <person name="Tanurdzic M."/>
            <person name="Theissen G."/>
            <person name="Ulvskov P."/>
            <person name="Wakazuki S."/>
            <person name="Weng J.K."/>
            <person name="Willats W.W."/>
            <person name="Wipf D."/>
            <person name="Wolf P.G."/>
            <person name="Yang L."/>
            <person name="Zimmer A.D."/>
            <person name="Zhu Q."/>
            <person name="Mitros T."/>
            <person name="Hellsten U."/>
            <person name="Loque D."/>
            <person name="Otillar R."/>
            <person name="Salamov A."/>
            <person name="Schmutz J."/>
            <person name="Shapiro H."/>
            <person name="Lindquist E."/>
            <person name="Lucas S."/>
            <person name="Rokhsar D."/>
            <person name="Grigoriev I.V."/>
        </authorList>
    </citation>
    <scope>NUCLEOTIDE SEQUENCE [LARGE SCALE GENOMIC DNA]</scope>
</reference>
<organism evidence="4">
    <name type="scientific">Selaginella moellendorffii</name>
    <name type="common">Spikemoss</name>
    <dbReference type="NCBI Taxonomy" id="88036"/>
    <lineage>
        <taxon>Eukaryota</taxon>
        <taxon>Viridiplantae</taxon>
        <taxon>Streptophyta</taxon>
        <taxon>Embryophyta</taxon>
        <taxon>Tracheophyta</taxon>
        <taxon>Lycopodiopsida</taxon>
        <taxon>Selaginellales</taxon>
        <taxon>Selaginellaceae</taxon>
        <taxon>Selaginella</taxon>
    </lineage>
</organism>
<dbReference type="InterPro" id="IPR011990">
    <property type="entry name" value="TPR-like_helical_dom_sf"/>
</dbReference>
<dbReference type="HOGENOM" id="CLU_002706_0_0_1"/>
<name>D8R440_SELML</name>
<dbReference type="Pfam" id="PF01535">
    <property type="entry name" value="PPR"/>
    <property type="match status" value="3"/>
</dbReference>
<dbReference type="Pfam" id="PF13812">
    <property type="entry name" value="PPR_3"/>
    <property type="match status" value="1"/>
</dbReference>
<evidence type="ECO:0000256" key="1">
    <source>
        <dbReference type="ARBA" id="ARBA00022737"/>
    </source>
</evidence>
<gene>
    <name evidence="3" type="ORF">SELMODRAFT_85102</name>
</gene>
<feature type="repeat" description="PPR" evidence="2">
    <location>
        <begin position="134"/>
        <end position="168"/>
    </location>
</feature>
<dbReference type="EMBL" id="GL377571">
    <property type="protein sequence ID" value="EFJ33047.1"/>
    <property type="molecule type" value="Genomic_DNA"/>
</dbReference>
<keyword evidence="1" id="KW-0677">Repeat</keyword>
<dbReference type="eggNOG" id="KOG4197">
    <property type="taxonomic scope" value="Eukaryota"/>
</dbReference>
<dbReference type="KEGG" id="smo:SELMODRAFT_85102"/>
<dbReference type="OMA" id="WWNAIEL"/>
<dbReference type="NCBIfam" id="TIGR00756">
    <property type="entry name" value="PPR"/>
    <property type="match status" value="2"/>
</dbReference>
<dbReference type="Gene3D" id="1.25.40.10">
    <property type="entry name" value="Tetratricopeptide repeat domain"/>
    <property type="match status" value="3"/>
</dbReference>
<dbReference type="GO" id="GO:0009451">
    <property type="term" value="P:RNA modification"/>
    <property type="evidence" value="ECO:0007669"/>
    <property type="project" value="InterPro"/>
</dbReference>
<evidence type="ECO:0000256" key="2">
    <source>
        <dbReference type="PROSITE-ProRule" id="PRU00708"/>
    </source>
</evidence>
<sequence>MRDIITSTTMVDAYAQLGDLAVARAIFDEMPERNSVTWSVLISAYGKNNGRESLRLFLRMDLEGFRAEEMTYVAVLDACSSAAAVAEGRIIHESVLDRGLSRDLRIGSALVDFYGKCGQLETARLIFSELPIQDVILWTALITSYAHNGHLPEALAIFREMLLAGILPDCVTIVSVLSACSHGGVEGDGWIHVVRMAWDYDLELSLAHYLCVMDLLGRSGKLELLEDLVTSMPFEPDVVAWTTLLSACKEIGDERRAARAARKLREMDSNAMAPYALLSNMHAGVANAED</sequence>
<dbReference type="GO" id="GO:0048731">
    <property type="term" value="P:system development"/>
    <property type="evidence" value="ECO:0007669"/>
    <property type="project" value="UniProtKB-ARBA"/>
</dbReference>
<keyword evidence="4" id="KW-1185">Reference proteome</keyword>
<dbReference type="AlphaFoldDB" id="D8R440"/>
<dbReference type="PROSITE" id="PS51375">
    <property type="entry name" value="PPR"/>
    <property type="match status" value="2"/>
</dbReference>
<dbReference type="InterPro" id="IPR046960">
    <property type="entry name" value="PPR_At4g14850-like_plant"/>
</dbReference>
<evidence type="ECO:0000313" key="4">
    <source>
        <dbReference type="Proteomes" id="UP000001514"/>
    </source>
</evidence>
<dbReference type="FunFam" id="1.25.40.10:FF:000158">
    <property type="entry name" value="pentatricopeptide repeat-containing protein At2g33680"/>
    <property type="match status" value="1"/>
</dbReference>
<dbReference type="PANTHER" id="PTHR47926">
    <property type="entry name" value="PENTATRICOPEPTIDE REPEAT-CONTAINING PROTEIN"/>
    <property type="match status" value="1"/>
</dbReference>
<feature type="repeat" description="PPR" evidence="2">
    <location>
        <begin position="3"/>
        <end position="37"/>
    </location>
</feature>
<dbReference type="Pfam" id="PF13041">
    <property type="entry name" value="PPR_2"/>
    <property type="match status" value="1"/>
</dbReference>
<protein>
    <recommendedName>
        <fullName evidence="5">Pentacotripeptide-repeat region of PRORP domain-containing protein</fullName>
    </recommendedName>
</protein>
<proteinExistence type="predicted"/>
<dbReference type="GO" id="GO:0003723">
    <property type="term" value="F:RNA binding"/>
    <property type="evidence" value="ECO:0007669"/>
    <property type="project" value="InterPro"/>
</dbReference>
<dbReference type="Gramene" id="EFJ33047">
    <property type="protein sequence ID" value="EFJ33047"/>
    <property type="gene ID" value="SELMODRAFT_85102"/>
</dbReference>